<dbReference type="Gene3D" id="3.20.20.100">
    <property type="entry name" value="NADP-dependent oxidoreductase domain"/>
    <property type="match status" value="1"/>
</dbReference>
<sequence length="281" mass="31699">MTKSLQDTTTLHNGVKMPWFGLGVFKVQDGAEAVESVKAAIKHGYRSIDTAAIYQNEEGVGQGIKASGVPREELFITSKLWNADQGYDSALEAFETSLKKLDLDYLDLYLIHWPGPDKNKFIESWKALEKLYKDGKVRAIGVSNFKIHHLEALMSQTEIKPMVNQVEYHPHLGQLELLDFCRKQEIQLEAWSPLKQGQLLDEPTLTAIGEKYGKSAAQVILRWDLQTGVVTIPKSVKEHRIVQNSDIFDFELSAEDMAEIAALNKEERVGADPDEFTYGFE</sequence>
<feature type="domain" description="NADP-dependent oxidoreductase" evidence="4">
    <location>
        <begin position="28"/>
        <end position="264"/>
    </location>
</feature>
<accession>A0ABS6JWP9</accession>
<dbReference type="InterPro" id="IPR018170">
    <property type="entry name" value="Aldo/ket_reductase_CS"/>
</dbReference>
<dbReference type="Pfam" id="PF00248">
    <property type="entry name" value="Aldo_ket_red"/>
    <property type="match status" value="1"/>
</dbReference>
<dbReference type="InterPro" id="IPR023210">
    <property type="entry name" value="NADP_OxRdtase_dom"/>
</dbReference>
<evidence type="ECO:0000259" key="4">
    <source>
        <dbReference type="Pfam" id="PF00248"/>
    </source>
</evidence>
<evidence type="ECO:0000313" key="5">
    <source>
        <dbReference type="EMBL" id="MBU9723013.1"/>
    </source>
</evidence>
<keyword evidence="3" id="KW-0560">Oxidoreductase</keyword>
<keyword evidence="6" id="KW-1185">Reference proteome</keyword>
<dbReference type="PROSITE" id="PS00062">
    <property type="entry name" value="ALDOKETO_REDUCTASE_2"/>
    <property type="match status" value="1"/>
</dbReference>
<dbReference type="PRINTS" id="PR00069">
    <property type="entry name" value="ALDKETRDTASE"/>
</dbReference>
<protein>
    <submittedName>
        <fullName evidence="5">Aldo/keto reductase</fullName>
    </submittedName>
</protein>
<dbReference type="SUPFAM" id="SSF51430">
    <property type="entry name" value="NAD(P)-linked oxidoreductase"/>
    <property type="match status" value="1"/>
</dbReference>
<evidence type="ECO:0000313" key="6">
    <source>
        <dbReference type="Proteomes" id="UP000790580"/>
    </source>
</evidence>
<evidence type="ECO:0000256" key="2">
    <source>
        <dbReference type="ARBA" id="ARBA00022857"/>
    </source>
</evidence>
<name>A0ABS6JWP9_9BACI</name>
<reference evidence="5 6" key="1">
    <citation type="submission" date="2021-06" db="EMBL/GenBank/DDBJ databases">
        <title>Bacillus sp. RD4P76, an endophyte from a halophyte.</title>
        <authorList>
            <person name="Sun J.-Q."/>
        </authorList>
    </citation>
    <scope>NUCLEOTIDE SEQUENCE [LARGE SCALE GENOMIC DNA]</scope>
    <source>
        <strain evidence="5 6">JCM 17098</strain>
    </source>
</reference>
<evidence type="ECO:0000256" key="3">
    <source>
        <dbReference type="ARBA" id="ARBA00023002"/>
    </source>
</evidence>
<dbReference type="CDD" id="cd19157">
    <property type="entry name" value="AKR_AKR5G1-3"/>
    <property type="match status" value="1"/>
</dbReference>
<dbReference type="EMBL" id="JAHQCR010000066">
    <property type="protein sequence ID" value="MBU9723013.1"/>
    <property type="molecule type" value="Genomic_DNA"/>
</dbReference>
<dbReference type="PIRSF" id="PIRSF000097">
    <property type="entry name" value="AKR"/>
    <property type="match status" value="1"/>
</dbReference>
<dbReference type="Proteomes" id="UP000790580">
    <property type="component" value="Unassembled WGS sequence"/>
</dbReference>
<comment type="similarity">
    <text evidence="1">Belongs to the aldo/keto reductase family.</text>
</comment>
<proteinExistence type="inferred from homology"/>
<organism evidence="5 6">
    <name type="scientific">Evansella alkalicola</name>
    <dbReference type="NCBI Taxonomy" id="745819"/>
    <lineage>
        <taxon>Bacteria</taxon>
        <taxon>Bacillati</taxon>
        <taxon>Bacillota</taxon>
        <taxon>Bacilli</taxon>
        <taxon>Bacillales</taxon>
        <taxon>Bacillaceae</taxon>
        <taxon>Evansella</taxon>
    </lineage>
</organism>
<gene>
    <name evidence="5" type="ORF">KS407_16460</name>
</gene>
<dbReference type="InterPro" id="IPR036812">
    <property type="entry name" value="NAD(P)_OxRdtase_dom_sf"/>
</dbReference>
<dbReference type="RefSeq" id="WP_088076674.1">
    <property type="nucleotide sequence ID" value="NZ_JAHQCR010000066.1"/>
</dbReference>
<dbReference type="PROSITE" id="PS00063">
    <property type="entry name" value="ALDOKETO_REDUCTASE_3"/>
    <property type="match status" value="1"/>
</dbReference>
<dbReference type="PANTHER" id="PTHR43827">
    <property type="entry name" value="2,5-DIKETO-D-GLUCONIC ACID REDUCTASE"/>
    <property type="match status" value="1"/>
</dbReference>
<dbReference type="InterPro" id="IPR020471">
    <property type="entry name" value="AKR"/>
</dbReference>
<evidence type="ECO:0000256" key="1">
    <source>
        <dbReference type="ARBA" id="ARBA00007905"/>
    </source>
</evidence>
<keyword evidence="2" id="KW-0521">NADP</keyword>
<dbReference type="PROSITE" id="PS00798">
    <property type="entry name" value="ALDOKETO_REDUCTASE_1"/>
    <property type="match status" value="1"/>
</dbReference>
<dbReference type="PANTHER" id="PTHR43827:SF3">
    <property type="entry name" value="NADP-DEPENDENT OXIDOREDUCTASE DOMAIN-CONTAINING PROTEIN"/>
    <property type="match status" value="1"/>
</dbReference>
<dbReference type="InterPro" id="IPR044500">
    <property type="entry name" value="AKR5G"/>
</dbReference>
<comment type="caution">
    <text evidence="5">The sequence shown here is derived from an EMBL/GenBank/DDBJ whole genome shotgun (WGS) entry which is preliminary data.</text>
</comment>